<dbReference type="InterPro" id="IPR007117">
    <property type="entry name" value="Expansin_CBD"/>
</dbReference>
<evidence type="ECO:0000256" key="4">
    <source>
        <dbReference type="ARBA" id="ARBA00022512"/>
    </source>
</evidence>
<sequence length="443" mass="46099">MMRLPGHGHCGWAAILGLVILQSADALVPLSDWVDGLATYYGGKADGMDPYSPSYGTADGACGYGYIKKNEWPYWSVGAMTPGNRFAKAGPAHACGECFEIWCQDGSPGGNCNPDPNQRRVTVMISDVCQPCSPPGDDHIDLQALTFLKIAPWSGGQIYIKYRRVDCTPPGSIRIELMNVNGDYGWLRLTAQEVGGTGSITAIQVKGPESDWEGMDNKWGAAWEIVHAPTYPLDIHLTNDQGQELTAYQAINANGSTSSNLPPGIQFAVHSTAAPGPGGQPRVTAYSSDDEDNPACSDPSVAAFSNDANAQTPQSSNGNLPACPKLLSPPPPPAMPGTQPAQMPATASPAPPVSPSLPALPASPVLPAQPAAPASPALAQGGSPGGPPGCQGYCSDLAPDTQYTCAEQAQFGKCVQPFIMQPSAAAPQGYCALSCQRCVLCSG</sequence>
<evidence type="ECO:0000256" key="2">
    <source>
        <dbReference type="ARBA" id="ARBA00004191"/>
    </source>
</evidence>
<dbReference type="Gene3D" id="2.60.40.760">
    <property type="entry name" value="Expansin, cellulose-binding-like domain"/>
    <property type="match status" value="1"/>
</dbReference>
<comment type="similarity">
    <text evidence="3">Belongs to the expansin family. Expansin A subfamily.</text>
</comment>
<evidence type="ECO:0000313" key="12">
    <source>
        <dbReference type="Proteomes" id="UP001314263"/>
    </source>
</evidence>
<dbReference type="CDD" id="cd22271">
    <property type="entry name" value="DPBB_EXP_N-like"/>
    <property type="match status" value="1"/>
</dbReference>
<evidence type="ECO:0000256" key="5">
    <source>
        <dbReference type="ARBA" id="ARBA00022729"/>
    </source>
</evidence>
<evidence type="ECO:0000256" key="1">
    <source>
        <dbReference type="ARBA" id="ARBA00004170"/>
    </source>
</evidence>
<dbReference type="SUPFAM" id="SSF49590">
    <property type="entry name" value="PHL pollen allergen"/>
    <property type="match status" value="1"/>
</dbReference>
<dbReference type="Pfam" id="PF03330">
    <property type="entry name" value="DPBB_1"/>
    <property type="match status" value="1"/>
</dbReference>
<feature type="region of interest" description="Disordered" evidence="7">
    <location>
        <begin position="271"/>
        <end position="383"/>
    </location>
</feature>
<evidence type="ECO:0000259" key="9">
    <source>
        <dbReference type="PROSITE" id="PS50842"/>
    </source>
</evidence>
<evidence type="ECO:0000259" key="10">
    <source>
        <dbReference type="PROSITE" id="PS50843"/>
    </source>
</evidence>
<evidence type="ECO:0000313" key="11">
    <source>
        <dbReference type="EMBL" id="CAK0757711.1"/>
    </source>
</evidence>
<feature type="compositionally biased region" description="Low complexity" evidence="7">
    <location>
        <begin position="356"/>
        <end position="381"/>
    </location>
</feature>
<dbReference type="PANTHER" id="PTHR31867">
    <property type="entry name" value="EXPANSIN-A15"/>
    <property type="match status" value="1"/>
</dbReference>
<evidence type="ECO:0000256" key="7">
    <source>
        <dbReference type="SAM" id="MobiDB-lite"/>
    </source>
</evidence>
<feature type="chain" id="PRO_5043471809" description="Expansin-like EG45 domain-containing protein" evidence="8">
    <location>
        <begin position="27"/>
        <end position="443"/>
    </location>
</feature>
<dbReference type="GO" id="GO:0005576">
    <property type="term" value="C:extracellular region"/>
    <property type="evidence" value="ECO:0007669"/>
    <property type="project" value="InterPro"/>
</dbReference>
<feature type="domain" description="Expansin-like CBD" evidence="10">
    <location>
        <begin position="185"/>
        <end position="263"/>
    </location>
</feature>
<evidence type="ECO:0000256" key="6">
    <source>
        <dbReference type="ARBA" id="ARBA00023136"/>
    </source>
</evidence>
<accession>A0AAV1HXM4</accession>
<comment type="caution">
    <text evidence="11">The sequence shown here is derived from an EMBL/GenBank/DDBJ whole genome shotgun (WGS) entry which is preliminary data.</text>
</comment>
<keyword evidence="4" id="KW-0134">Cell wall</keyword>
<feature type="domain" description="Expansin-like EG45" evidence="9">
    <location>
        <begin position="59"/>
        <end position="172"/>
    </location>
</feature>
<proteinExistence type="inferred from homology"/>
<feature type="compositionally biased region" description="Polar residues" evidence="7">
    <location>
        <begin position="306"/>
        <end position="319"/>
    </location>
</feature>
<dbReference type="PROSITE" id="PS50842">
    <property type="entry name" value="EXPANSIN_EG45"/>
    <property type="match status" value="1"/>
</dbReference>
<feature type="signal peptide" evidence="8">
    <location>
        <begin position="1"/>
        <end position="26"/>
    </location>
</feature>
<keyword evidence="12" id="KW-1185">Reference proteome</keyword>
<dbReference type="Proteomes" id="UP001314263">
    <property type="component" value="Unassembled WGS sequence"/>
</dbReference>
<evidence type="ECO:0000256" key="3">
    <source>
        <dbReference type="ARBA" id="ARBA00005392"/>
    </source>
</evidence>
<dbReference type="InterPro" id="IPR009009">
    <property type="entry name" value="RlpA-like_DPBB"/>
</dbReference>
<dbReference type="AlphaFoldDB" id="A0AAV1HXM4"/>
<dbReference type="InterPro" id="IPR007118">
    <property type="entry name" value="Expan_Lol_pI"/>
</dbReference>
<reference evidence="11 12" key="1">
    <citation type="submission" date="2023-10" db="EMBL/GenBank/DDBJ databases">
        <authorList>
            <person name="Maclean D."/>
            <person name="Macfadyen A."/>
        </authorList>
    </citation>
    <scope>NUCLEOTIDE SEQUENCE [LARGE SCALE GENOMIC DNA]</scope>
</reference>
<comment type="subcellular location">
    <subcellularLocation>
        <location evidence="1">Membrane</location>
        <topology evidence="1">Peripheral membrane protein</topology>
    </subcellularLocation>
    <subcellularLocation>
        <location evidence="2">Secreted</location>
        <location evidence="2">Cell wall</location>
    </subcellularLocation>
</comment>
<dbReference type="PRINTS" id="PR01225">
    <property type="entry name" value="EXPANSNFAMLY"/>
</dbReference>
<name>A0AAV1HXM4_9CHLO</name>
<dbReference type="PROSITE" id="PS50843">
    <property type="entry name" value="EXPANSIN_CBD"/>
    <property type="match status" value="1"/>
</dbReference>
<dbReference type="GO" id="GO:0009664">
    <property type="term" value="P:plant-type cell wall organization"/>
    <property type="evidence" value="ECO:0007669"/>
    <property type="project" value="InterPro"/>
</dbReference>
<dbReference type="GO" id="GO:0016020">
    <property type="term" value="C:membrane"/>
    <property type="evidence" value="ECO:0007669"/>
    <property type="project" value="UniProtKB-SubCell"/>
</dbReference>
<dbReference type="EMBL" id="CAUYUE010000003">
    <property type="protein sequence ID" value="CAK0757711.1"/>
    <property type="molecule type" value="Genomic_DNA"/>
</dbReference>
<evidence type="ECO:0008006" key="13">
    <source>
        <dbReference type="Google" id="ProtNLM"/>
    </source>
</evidence>
<dbReference type="InterPro" id="IPR007112">
    <property type="entry name" value="Expansin/allergen_DPBB_dom"/>
</dbReference>
<protein>
    <recommendedName>
        <fullName evidence="13">Expansin-like EG45 domain-containing protein</fullName>
    </recommendedName>
</protein>
<feature type="compositionally biased region" description="Low complexity" evidence="7">
    <location>
        <begin position="336"/>
        <end position="348"/>
    </location>
</feature>
<dbReference type="InterPro" id="IPR036908">
    <property type="entry name" value="RlpA-like_sf"/>
</dbReference>
<keyword evidence="5 8" id="KW-0732">Signal</keyword>
<gene>
    <name evidence="11" type="ORF">CVIRNUC_002563</name>
</gene>
<dbReference type="SUPFAM" id="SSF50685">
    <property type="entry name" value="Barwin-like endoglucanases"/>
    <property type="match status" value="1"/>
</dbReference>
<organism evidence="11 12">
    <name type="scientific">Coccomyxa viridis</name>
    <dbReference type="NCBI Taxonomy" id="1274662"/>
    <lineage>
        <taxon>Eukaryota</taxon>
        <taxon>Viridiplantae</taxon>
        <taxon>Chlorophyta</taxon>
        <taxon>core chlorophytes</taxon>
        <taxon>Trebouxiophyceae</taxon>
        <taxon>Trebouxiophyceae incertae sedis</taxon>
        <taxon>Coccomyxaceae</taxon>
        <taxon>Coccomyxa</taxon>
    </lineage>
</organism>
<dbReference type="Gene3D" id="2.40.40.10">
    <property type="entry name" value="RlpA-like domain"/>
    <property type="match status" value="1"/>
</dbReference>
<dbReference type="InterPro" id="IPR002963">
    <property type="entry name" value="Expansin"/>
</dbReference>
<keyword evidence="4" id="KW-0964">Secreted</keyword>
<evidence type="ECO:0000256" key="8">
    <source>
        <dbReference type="SAM" id="SignalP"/>
    </source>
</evidence>
<dbReference type="InterPro" id="IPR036749">
    <property type="entry name" value="Expansin_CBD_sf"/>
</dbReference>
<keyword evidence="6" id="KW-0472">Membrane</keyword>
<dbReference type="Pfam" id="PF01357">
    <property type="entry name" value="Expansin_C"/>
    <property type="match status" value="1"/>
</dbReference>